<dbReference type="GO" id="GO:0035269">
    <property type="term" value="P:protein O-linked glycosylation via mannose"/>
    <property type="evidence" value="ECO:0007669"/>
    <property type="project" value="TreeGrafter"/>
</dbReference>
<evidence type="ECO:0000313" key="6">
    <source>
        <dbReference type="EMBL" id="PIK48985.1"/>
    </source>
</evidence>
<dbReference type="Pfam" id="PF08409">
    <property type="entry name" value="TMTC_DUF1736"/>
    <property type="match status" value="1"/>
</dbReference>
<comment type="caution">
    <text evidence="6">The sequence shown here is derived from an EMBL/GenBank/DDBJ whole genome shotgun (WGS) entry which is preliminary data.</text>
</comment>
<dbReference type="EMBL" id="MRZV01000488">
    <property type="protein sequence ID" value="PIK48985.1"/>
    <property type="molecule type" value="Genomic_DNA"/>
</dbReference>
<gene>
    <name evidence="6" type="ORF">BSL78_14136</name>
</gene>
<evidence type="ECO:0000313" key="7">
    <source>
        <dbReference type="Proteomes" id="UP000230750"/>
    </source>
</evidence>
<organism evidence="6 7">
    <name type="scientific">Stichopus japonicus</name>
    <name type="common">Sea cucumber</name>
    <dbReference type="NCBI Taxonomy" id="307972"/>
    <lineage>
        <taxon>Eukaryota</taxon>
        <taxon>Metazoa</taxon>
        <taxon>Echinodermata</taxon>
        <taxon>Eleutherozoa</taxon>
        <taxon>Echinozoa</taxon>
        <taxon>Holothuroidea</taxon>
        <taxon>Aspidochirotacea</taxon>
        <taxon>Aspidochirotida</taxon>
        <taxon>Stichopodidae</taxon>
        <taxon>Apostichopus</taxon>
    </lineage>
</organism>
<keyword evidence="4" id="KW-1133">Transmembrane helix</keyword>
<dbReference type="PANTHER" id="PTHR44395:SF1">
    <property type="entry name" value="PROTEIN O-MANNOSYL-TRANSFERASE TMTC3"/>
    <property type="match status" value="1"/>
</dbReference>
<dbReference type="InterPro" id="IPR013618">
    <property type="entry name" value="TMTC_DUF1736"/>
</dbReference>
<keyword evidence="7" id="KW-1185">Reference proteome</keyword>
<dbReference type="GO" id="GO:0005783">
    <property type="term" value="C:endoplasmic reticulum"/>
    <property type="evidence" value="ECO:0007669"/>
    <property type="project" value="TreeGrafter"/>
</dbReference>
<dbReference type="PANTHER" id="PTHR44395">
    <property type="match status" value="1"/>
</dbReference>
<proteinExistence type="predicted"/>
<evidence type="ECO:0000256" key="3">
    <source>
        <dbReference type="ARBA" id="ARBA00023136"/>
    </source>
</evidence>
<feature type="transmembrane region" description="Helical" evidence="4">
    <location>
        <begin position="123"/>
        <end position="145"/>
    </location>
</feature>
<evidence type="ECO:0000256" key="2">
    <source>
        <dbReference type="ARBA" id="ARBA00022803"/>
    </source>
</evidence>
<name>A0A2G8KLZ4_STIJA</name>
<dbReference type="Proteomes" id="UP000230750">
    <property type="component" value="Unassembled WGS sequence"/>
</dbReference>
<evidence type="ECO:0000259" key="5">
    <source>
        <dbReference type="Pfam" id="PF08409"/>
    </source>
</evidence>
<keyword evidence="1" id="KW-0677">Repeat</keyword>
<accession>A0A2G8KLZ4</accession>
<feature type="transmembrane region" description="Helical" evidence="4">
    <location>
        <begin position="312"/>
        <end position="329"/>
    </location>
</feature>
<feature type="transmembrane region" description="Helical" evidence="4">
    <location>
        <begin position="349"/>
        <end position="367"/>
    </location>
</feature>
<keyword evidence="4 6" id="KW-0812">Transmembrane</keyword>
<keyword evidence="2" id="KW-0802">TPR repeat</keyword>
<evidence type="ECO:0000256" key="4">
    <source>
        <dbReference type="SAM" id="Phobius"/>
    </source>
</evidence>
<sequence>MNKHCTPHKTNLVKVVSRSDVASKMESSYCKESNLLPSLILLVACIICYSNSLQNGLCFDDTKVIIGNMDIRTTTPLQQLFLNDYWGRPLHEATSHKSYRPLTILSFRWNYAIHELDPMGYHLINVLLHWVLSVLLVNVFQIFLSRWETNIFAILFMVHPVHTDAVTGVVGRADILAAIWMILALASYIRGSQHRKTNWKFIYLTTFLTTLAMLCKEQGITIVAICCGYEMFWLRKVNFSKGLHLAETLFRKPRNLPGWFNKSLQRMISLILFGVGLLILRIYLMGTNMPIFTKDDNPAAVAPTPVRQLTQWYLLPINVWLLLYPYPLLCDYTRGTIPLVQSITDPRNLATLTFIITLSVISGRALMGHTKTSRQLCVVGIVH</sequence>
<dbReference type="AlphaFoldDB" id="A0A2G8KLZ4"/>
<feature type="domain" description="DUF1736" evidence="5">
    <location>
        <begin position="287"/>
        <end position="358"/>
    </location>
</feature>
<evidence type="ECO:0000256" key="1">
    <source>
        <dbReference type="ARBA" id="ARBA00022737"/>
    </source>
</evidence>
<feature type="transmembrane region" description="Helical" evidence="4">
    <location>
        <begin position="264"/>
        <end position="284"/>
    </location>
</feature>
<dbReference type="GO" id="GO:0000030">
    <property type="term" value="F:mannosyltransferase activity"/>
    <property type="evidence" value="ECO:0007669"/>
    <property type="project" value="TreeGrafter"/>
</dbReference>
<feature type="transmembrane region" description="Helical" evidence="4">
    <location>
        <begin position="165"/>
        <end position="189"/>
    </location>
</feature>
<dbReference type="OrthoDB" id="66906at2759"/>
<dbReference type="STRING" id="307972.A0A2G8KLZ4"/>
<keyword evidence="3 4" id="KW-0472">Membrane</keyword>
<reference evidence="6 7" key="1">
    <citation type="journal article" date="2017" name="PLoS Biol.">
        <title>The sea cucumber genome provides insights into morphological evolution and visceral regeneration.</title>
        <authorList>
            <person name="Zhang X."/>
            <person name="Sun L."/>
            <person name="Yuan J."/>
            <person name="Sun Y."/>
            <person name="Gao Y."/>
            <person name="Zhang L."/>
            <person name="Li S."/>
            <person name="Dai H."/>
            <person name="Hamel J.F."/>
            <person name="Liu C."/>
            <person name="Yu Y."/>
            <person name="Liu S."/>
            <person name="Lin W."/>
            <person name="Guo K."/>
            <person name="Jin S."/>
            <person name="Xu P."/>
            <person name="Storey K.B."/>
            <person name="Huan P."/>
            <person name="Zhang T."/>
            <person name="Zhou Y."/>
            <person name="Zhang J."/>
            <person name="Lin C."/>
            <person name="Li X."/>
            <person name="Xing L."/>
            <person name="Huo D."/>
            <person name="Sun M."/>
            <person name="Wang L."/>
            <person name="Mercier A."/>
            <person name="Li F."/>
            <person name="Yang H."/>
            <person name="Xiang J."/>
        </authorList>
    </citation>
    <scope>NUCLEOTIDE SEQUENCE [LARGE SCALE GENOMIC DNA]</scope>
    <source>
        <strain evidence="6">Shaxun</strain>
        <tissue evidence="6">Muscle</tissue>
    </source>
</reference>
<protein>
    <submittedName>
        <fullName evidence="6">Putative transmembrane and TPR repeat-containing protein 3-like</fullName>
    </submittedName>
</protein>